<organism evidence="2 3">
    <name type="scientific">Elysia marginata</name>
    <dbReference type="NCBI Taxonomy" id="1093978"/>
    <lineage>
        <taxon>Eukaryota</taxon>
        <taxon>Metazoa</taxon>
        <taxon>Spiralia</taxon>
        <taxon>Lophotrochozoa</taxon>
        <taxon>Mollusca</taxon>
        <taxon>Gastropoda</taxon>
        <taxon>Heterobranchia</taxon>
        <taxon>Euthyneura</taxon>
        <taxon>Panpulmonata</taxon>
        <taxon>Sacoglossa</taxon>
        <taxon>Placobranchoidea</taxon>
        <taxon>Plakobranchidae</taxon>
        <taxon>Elysia</taxon>
    </lineage>
</organism>
<sequence>MTTRWANSMLAIPALCAISVRAEMATYNSQLALSGRNGSSVMSSSSSSCVVVVVLVVVVVVVAGLVAVE</sequence>
<keyword evidence="1" id="KW-1133">Transmembrane helix</keyword>
<proteinExistence type="predicted"/>
<dbReference type="Proteomes" id="UP000762676">
    <property type="component" value="Unassembled WGS sequence"/>
</dbReference>
<keyword evidence="1" id="KW-0472">Membrane</keyword>
<comment type="caution">
    <text evidence="2">The sequence shown here is derived from an EMBL/GenBank/DDBJ whole genome shotgun (WGS) entry which is preliminary data.</text>
</comment>
<protein>
    <recommendedName>
        <fullName evidence="4">Secreted peptide</fullName>
    </recommendedName>
</protein>
<gene>
    <name evidence="2" type="ORF">ElyMa_002092100</name>
</gene>
<dbReference type="EMBL" id="BMAT01004287">
    <property type="protein sequence ID" value="GFR71363.1"/>
    <property type="molecule type" value="Genomic_DNA"/>
</dbReference>
<evidence type="ECO:0000256" key="1">
    <source>
        <dbReference type="SAM" id="Phobius"/>
    </source>
</evidence>
<keyword evidence="3" id="KW-1185">Reference proteome</keyword>
<keyword evidence="1" id="KW-0812">Transmembrane</keyword>
<name>A0AAV4FD86_9GAST</name>
<dbReference type="AlphaFoldDB" id="A0AAV4FD86"/>
<feature type="transmembrane region" description="Helical" evidence="1">
    <location>
        <begin position="46"/>
        <end position="68"/>
    </location>
</feature>
<evidence type="ECO:0000313" key="2">
    <source>
        <dbReference type="EMBL" id="GFR71363.1"/>
    </source>
</evidence>
<evidence type="ECO:0000313" key="3">
    <source>
        <dbReference type="Proteomes" id="UP000762676"/>
    </source>
</evidence>
<reference evidence="2 3" key="1">
    <citation type="journal article" date="2021" name="Elife">
        <title>Chloroplast acquisition without the gene transfer in kleptoplastic sea slugs, Plakobranchus ocellatus.</title>
        <authorList>
            <person name="Maeda T."/>
            <person name="Takahashi S."/>
            <person name="Yoshida T."/>
            <person name="Shimamura S."/>
            <person name="Takaki Y."/>
            <person name="Nagai Y."/>
            <person name="Toyoda A."/>
            <person name="Suzuki Y."/>
            <person name="Arimoto A."/>
            <person name="Ishii H."/>
            <person name="Satoh N."/>
            <person name="Nishiyama T."/>
            <person name="Hasebe M."/>
            <person name="Maruyama T."/>
            <person name="Minagawa J."/>
            <person name="Obokata J."/>
            <person name="Shigenobu S."/>
        </authorList>
    </citation>
    <scope>NUCLEOTIDE SEQUENCE [LARGE SCALE GENOMIC DNA]</scope>
</reference>
<evidence type="ECO:0008006" key="4">
    <source>
        <dbReference type="Google" id="ProtNLM"/>
    </source>
</evidence>
<accession>A0AAV4FD86</accession>